<dbReference type="InterPro" id="IPR013328">
    <property type="entry name" value="6PGD_dom2"/>
</dbReference>
<dbReference type="SUPFAM" id="SSF48179">
    <property type="entry name" value="6-phosphogluconate dehydrogenase C-terminal domain-like"/>
    <property type="match status" value="1"/>
</dbReference>
<feature type="domain" description="6-phosphogluconate dehydrogenase NADP-binding" evidence="3">
    <location>
        <begin position="5"/>
        <end position="122"/>
    </location>
</feature>
<dbReference type="InterPro" id="IPR015814">
    <property type="entry name" value="Pgluconate_DH_NAD-bd_C"/>
</dbReference>
<keyword evidence="1" id="KW-0560">Oxidoreductase</keyword>
<dbReference type="InterPro" id="IPR036291">
    <property type="entry name" value="NAD(P)-bd_dom_sf"/>
</dbReference>
<dbReference type="PANTHER" id="PTHR43580">
    <property type="entry name" value="OXIDOREDUCTASE GLYR1-RELATED"/>
    <property type="match status" value="1"/>
</dbReference>
<reference evidence="5" key="1">
    <citation type="submission" date="2015-02" db="EMBL/GenBank/DDBJ databases">
        <authorList>
            <person name="Chooi Y.-H."/>
        </authorList>
    </citation>
    <scope>NUCLEOTIDE SEQUENCE [LARGE SCALE GENOMIC DNA]</scope>
    <source>
        <strain evidence="5">LAMA 915</strain>
    </source>
</reference>
<name>A0A0L1KEZ2_9SPHN</name>
<dbReference type="Gene3D" id="3.40.50.720">
    <property type="entry name" value="NAD(P)-binding Rossmann-like Domain"/>
    <property type="match status" value="1"/>
</dbReference>
<dbReference type="STRING" id="1306953.J121_303"/>
<accession>A0A0L1KEZ2</accession>
<feature type="active site" evidence="2">
    <location>
        <position position="166"/>
    </location>
</feature>
<dbReference type="GO" id="GO:0016491">
    <property type="term" value="F:oxidoreductase activity"/>
    <property type="evidence" value="ECO:0007669"/>
    <property type="project" value="UniProtKB-KW"/>
</dbReference>
<evidence type="ECO:0000259" key="3">
    <source>
        <dbReference type="Pfam" id="PF03446"/>
    </source>
</evidence>
<dbReference type="PANTHER" id="PTHR43580:SF2">
    <property type="entry name" value="CYTOKINE-LIKE NUCLEAR FACTOR N-PAC"/>
    <property type="match status" value="1"/>
</dbReference>
<dbReference type="Pfam" id="PF03446">
    <property type="entry name" value="NAD_binding_2"/>
    <property type="match status" value="1"/>
</dbReference>
<evidence type="ECO:0000256" key="1">
    <source>
        <dbReference type="ARBA" id="ARBA00023002"/>
    </source>
</evidence>
<evidence type="ECO:0000256" key="2">
    <source>
        <dbReference type="PIRSR" id="PIRSR000103-1"/>
    </source>
</evidence>
<dbReference type="Gene3D" id="1.10.1040.10">
    <property type="entry name" value="N-(1-d-carboxylethyl)-l-norvaline Dehydrogenase, domain 2"/>
    <property type="match status" value="1"/>
</dbReference>
<dbReference type="InterPro" id="IPR015815">
    <property type="entry name" value="HIBADH-related"/>
</dbReference>
<dbReference type="Pfam" id="PF09130">
    <property type="entry name" value="DUF1932"/>
    <property type="match status" value="1"/>
</dbReference>
<comment type="caution">
    <text evidence="5">The sequence shown here is derived from an EMBL/GenBank/DDBJ whole genome shotgun (WGS) entry which is preliminary data.</text>
</comment>
<protein>
    <submittedName>
        <fullName evidence="5">3-hydroxyisobutyrate dehydrogenase</fullName>
    </submittedName>
</protein>
<dbReference type="PATRIC" id="fig|1306953.7.peg.307"/>
<dbReference type="InterPro" id="IPR006115">
    <property type="entry name" value="6PGDH_NADP-bd"/>
</dbReference>
<dbReference type="AlphaFoldDB" id="A0A0L1KEZ2"/>
<evidence type="ECO:0000259" key="4">
    <source>
        <dbReference type="Pfam" id="PF09130"/>
    </source>
</evidence>
<dbReference type="InterPro" id="IPR051265">
    <property type="entry name" value="HIBADH-related_NP60_sf"/>
</dbReference>
<dbReference type="PIRSF" id="PIRSF000103">
    <property type="entry name" value="HIBADH"/>
    <property type="match status" value="1"/>
</dbReference>
<gene>
    <name evidence="5" type="ORF">J121_303</name>
</gene>
<dbReference type="InterPro" id="IPR008927">
    <property type="entry name" value="6-PGluconate_DH-like_C_sf"/>
</dbReference>
<dbReference type="Proteomes" id="UP000037446">
    <property type="component" value="Unassembled WGS sequence"/>
</dbReference>
<organism evidence="5 6">
    <name type="scientific">Qipengyuania citrea LAMA 915</name>
    <dbReference type="NCBI Taxonomy" id="1306953"/>
    <lineage>
        <taxon>Bacteria</taxon>
        <taxon>Pseudomonadati</taxon>
        <taxon>Pseudomonadota</taxon>
        <taxon>Alphaproteobacteria</taxon>
        <taxon>Sphingomonadales</taxon>
        <taxon>Erythrobacteraceae</taxon>
        <taxon>Qipengyuania</taxon>
    </lineage>
</organism>
<evidence type="ECO:0000313" key="6">
    <source>
        <dbReference type="Proteomes" id="UP000037446"/>
    </source>
</evidence>
<evidence type="ECO:0000313" key="5">
    <source>
        <dbReference type="EMBL" id="KNH02523.1"/>
    </source>
</evidence>
<feature type="domain" description="Phosphogluconate dehydrogenase NAD-binding putative C-terminal" evidence="4">
    <location>
        <begin position="187"/>
        <end position="257"/>
    </location>
</feature>
<sequence>MERDLALIGFGEAGSTFCAAARWAKPACAFDPDPSRKQAIEEAGISASTDVRSALADAWIVLSLVTADQALAAAQTAAAFLQPGACWIDMNSVAPDTKRRAAAAIEERGGVYVDAAILAPVRPAALNVPVLLAGNMAETAREELLSLGFTNVRVVGEKVGRASAIKLIRSVMVKGVEALTDEMMSAAEAAGVVDEVLASLDASEKSDSWFRRAAYNRERMATHGIRRAAEMEEAASTLQSLGVEPVMTQGTVRRQRAAAAPITTERNAA</sequence>
<dbReference type="SUPFAM" id="SSF51735">
    <property type="entry name" value="NAD(P)-binding Rossmann-fold domains"/>
    <property type="match status" value="1"/>
</dbReference>
<dbReference type="RefSeq" id="WP_050599953.1">
    <property type="nucleotide sequence ID" value="NZ_JYNE01000022.1"/>
</dbReference>
<dbReference type="EMBL" id="JYNE01000022">
    <property type="protein sequence ID" value="KNH02523.1"/>
    <property type="molecule type" value="Genomic_DNA"/>
</dbReference>
<dbReference type="GO" id="GO:0050661">
    <property type="term" value="F:NADP binding"/>
    <property type="evidence" value="ECO:0007669"/>
    <property type="project" value="InterPro"/>
</dbReference>
<proteinExistence type="predicted"/>